<sequence length="191" mass="21874">MSVSNSALDIDCSILIAGLAFVPGSTGPYLWLAFMFTWFAYQGARHRTPAGRMSELNNAINTTKHILARAESTCTRDQVVLFELRHRLLQEAKVASKVECLILEIDGTRWREYYRSVVDALQVISKCAREVKNIQSTIRRIVQEDNQRKLEEDIRDMGQLLAAMYSPTRYPHLVFRRFQSSSDGADDHYDV</sequence>
<keyword evidence="2" id="KW-1185">Reference proteome</keyword>
<protein>
    <submittedName>
        <fullName evidence="1">Uncharacterized protein</fullName>
    </submittedName>
</protein>
<reference evidence="1" key="1">
    <citation type="submission" date="2023-03" db="EMBL/GenBank/DDBJ databases">
        <title>Massive genome expansion in bonnet fungi (Mycena s.s.) driven by repeated elements and novel gene families across ecological guilds.</title>
        <authorList>
            <consortium name="Lawrence Berkeley National Laboratory"/>
            <person name="Harder C.B."/>
            <person name="Miyauchi S."/>
            <person name="Viragh M."/>
            <person name="Kuo A."/>
            <person name="Thoen E."/>
            <person name="Andreopoulos B."/>
            <person name="Lu D."/>
            <person name="Skrede I."/>
            <person name="Drula E."/>
            <person name="Henrissat B."/>
            <person name="Morin E."/>
            <person name="Kohler A."/>
            <person name="Barry K."/>
            <person name="LaButti K."/>
            <person name="Morin E."/>
            <person name="Salamov A."/>
            <person name="Lipzen A."/>
            <person name="Mereny Z."/>
            <person name="Hegedus B."/>
            <person name="Baldrian P."/>
            <person name="Stursova M."/>
            <person name="Weitz H."/>
            <person name="Taylor A."/>
            <person name="Grigoriev I.V."/>
            <person name="Nagy L.G."/>
            <person name="Martin F."/>
            <person name="Kauserud H."/>
        </authorList>
    </citation>
    <scope>NUCLEOTIDE SEQUENCE</scope>
    <source>
        <strain evidence="1">9144</strain>
    </source>
</reference>
<dbReference type="EMBL" id="JARJCW010000010">
    <property type="protein sequence ID" value="KAJ7220252.1"/>
    <property type="molecule type" value="Genomic_DNA"/>
</dbReference>
<dbReference type="AlphaFoldDB" id="A0AAD6VQW8"/>
<accession>A0AAD6VQW8</accession>
<comment type="caution">
    <text evidence="1">The sequence shown here is derived from an EMBL/GenBank/DDBJ whole genome shotgun (WGS) entry which is preliminary data.</text>
</comment>
<gene>
    <name evidence="1" type="ORF">GGX14DRAFT_433991</name>
</gene>
<name>A0AAD6VQW8_9AGAR</name>
<dbReference type="Proteomes" id="UP001219525">
    <property type="component" value="Unassembled WGS sequence"/>
</dbReference>
<evidence type="ECO:0000313" key="2">
    <source>
        <dbReference type="Proteomes" id="UP001219525"/>
    </source>
</evidence>
<proteinExistence type="predicted"/>
<organism evidence="1 2">
    <name type="scientific">Mycena pura</name>
    <dbReference type="NCBI Taxonomy" id="153505"/>
    <lineage>
        <taxon>Eukaryota</taxon>
        <taxon>Fungi</taxon>
        <taxon>Dikarya</taxon>
        <taxon>Basidiomycota</taxon>
        <taxon>Agaricomycotina</taxon>
        <taxon>Agaricomycetes</taxon>
        <taxon>Agaricomycetidae</taxon>
        <taxon>Agaricales</taxon>
        <taxon>Marasmiineae</taxon>
        <taxon>Mycenaceae</taxon>
        <taxon>Mycena</taxon>
    </lineage>
</organism>
<evidence type="ECO:0000313" key="1">
    <source>
        <dbReference type="EMBL" id="KAJ7220252.1"/>
    </source>
</evidence>